<feature type="region of interest" description="Disordered" evidence="1">
    <location>
        <begin position="1"/>
        <end position="33"/>
    </location>
</feature>
<accession>A0A5B7FYW7</accession>
<dbReference type="AlphaFoldDB" id="A0A5B7FYW7"/>
<dbReference type="Proteomes" id="UP000324222">
    <property type="component" value="Unassembled WGS sequence"/>
</dbReference>
<reference evidence="2 3" key="1">
    <citation type="submission" date="2019-05" db="EMBL/GenBank/DDBJ databases">
        <title>Another draft genome of Portunus trituberculatus and its Hox gene families provides insights of decapod evolution.</title>
        <authorList>
            <person name="Jeong J.-H."/>
            <person name="Song I."/>
            <person name="Kim S."/>
            <person name="Choi T."/>
            <person name="Kim D."/>
            <person name="Ryu S."/>
            <person name="Kim W."/>
        </authorList>
    </citation>
    <scope>NUCLEOTIDE SEQUENCE [LARGE SCALE GENOMIC DNA]</scope>
    <source>
        <tissue evidence="2">Muscle</tissue>
    </source>
</reference>
<organism evidence="2 3">
    <name type="scientific">Portunus trituberculatus</name>
    <name type="common">Swimming crab</name>
    <name type="synonym">Neptunus trituberculatus</name>
    <dbReference type="NCBI Taxonomy" id="210409"/>
    <lineage>
        <taxon>Eukaryota</taxon>
        <taxon>Metazoa</taxon>
        <taxon>Ecdysozoa</taxon>
        <taxon>Arthropoda</taxon>
        <taxon>Crustacea</taxon>
        <taxon>Multicrustacea</taxon>
        <taxon>Malacostraca</taxon>
        <taxon>Eumalacostraca</taxon>
        <taxon>Eucarida</taxon>
        <taxon>Decapoda</taxon>
        <taxon>Pleocyemata</taxon>
        <taxon>Brachyura</taxon>
        <taxon>Eubrachyura</taxon>
        <taxon>Portunoidea</taxon>
        <taxon>Portunidae</taxon>
        <taxon>Portuninae</taxon>
        <taxon>Portunus</taxon>
    </lineage>
</organism>
<evidence type="ECO:0000256" key="1">
    <source>
        <dbReference type="SAM" id="MobiDB-lite"/>
    </source>
</evidence>
<protein>
    <submittedName>
        <fullName evidence="2">Uncharacterized protein</fullName>
    </submittedName>
</protein>
<proteinExistence type="predicted"/>
<evidence type="ECO:0000313" key="3">
    <source>
        <dbReference type="Proteomes" id="UP000324222"/>
    </source>
</evidence>
<evidence type="ECO:0000313" key="2">
    <source>
        <dbReference type="EMBL" id="MPC50223.1"/>
    </source>
</evidence>
<gene>
    <name evidence="2" type="ORF">E2C01_044046</name>
</gene>
<comment type="caution">
    <text evidence="2">The sequence shown here is derived from an EMBL/GenBank/DDBJ whole genome shotgun (WGS) entry which is preliminary data.</text>
</comment>
<name>A0A5B7FYW7_PORTR</name>
<keyword evidence="3" id="KW-1185">Reference proteome</keyword>
<dbReference type="EMBL" id="VSRR010009357">
    <property type="protein sequence ID" value="MPC50223.1"/>
    <property type="molecule type" value="Genomic_DNA"/>
</dbReference>
<dbReference type="OrthoDB" id="21204at2759"/>
<feature type="compositionally biased region" description="Basic and acidic residues" evidence="1">
    <location>
        <begin position="1"/>
        <end position="11"/>
    </location>
</feature>
<sequence>MAHKRLISDENKESDESESVSEPQHSISGFTGITPGEKFCARQGWTLPQLLLILPPERDTSEQSLMKLSGREHITFVSTAQLSANSVLSWLHGRILSRVEPIQDVKQLEEVWLNTTHIQEKKHISPCYSEYNDVVFNML</sequence>